<dbReference type="InterPro" id="IPR026004">
    <property type="entry name" value="Septum_form"/>
</dbReference>
<reference evidence="4 5" key="1">
    <citation type="submission" date="2018-03" db="EMBL/GenBank/DDBJ databases">
        <title>Genomic Encyclopedia of Archaeal and Bacterial Type Strains, Phase II (KMG-II): from individual species to whole genera.</title>
        <authorList>
            <person name="Goeker M."/>
        </authorList>
    </citation>
    <scope>NUCLEOTIDE SEQUENCE [LARGE SCALE GENOMIC DNA]</scope>
    <source>
        <strain evidence="4 5">DSM 45312</strain>
    </source>
</reference>
<evidence type="ECO:0000256" key="1">
    <source>
        <dbReference type="SAM" id="MobiDB-lite"/>
    </source>
</evidence>
<dbReference type="AlphaFoldDB" id="A0A2P8DLD3"/>
<dbReference type="Pfam" id="PF13845">
    <property type="entry name" value="Septum_form"/>
    <property type="match status" value="1"/>
</dbReference>
<protein>
    <submittedName>
        <fullName evidence="4">Putative regulator of septum formation</fullName>
    </submittedName>
</protein>
<feature type="chain" id="PRO_5015180294" evidence="2">
    <location>
        <begin position="31"/>
        <end position="172"/>
    </location>
</feature>
<keyword evidence="5" id="KW-1185">Reference proteome</keyword>
<accession>A0A2P8DLD3</accession>
<dbReference type="Proteomes" id="UP000240542">
    <property type="component" value="Unassembled WGS sequence"/>
</dbReference>
<feature type="domain" description="Septum formation-related" evidence="3">
    <location>
        <begin position="63"/>
        <end position="162"/>
    </location>
</feature>
<dbReference type="RefSeq" id="WP_170134197.1">
    <property type="nucleotide sequence ID" value="NZ_PYGA01000006.1"/>
</dbReference>
<dbReference type="PROSITE" id="PS51257">
    <property type="entry name" value="PROKAR_LIPOPROTEIN"/>
    <property type="match status" value="1"/>
</dbReference>
<feature type="compositionally biased region" description="Low complexity" evidence="1">
    <location>
        <begin position="43"/>
        <end position="54"/>
    </location>
</feature>
<dbReference type="EMBL" id="PYGA01000006">
    <property type="protein sequence ID" value="PSK98019.1"/>
    <property type="molecule type" value="Genomic_DNA"/>
</dbReference>
<evidence type="ECO:0000256" key="2">
    <source>
        <dbReference type="SAM" id="SignalP"/>
    </source>
</evidence>
<sequence>MSKSINSRRFLFGFLLAGSMVALTGCGAIADAVDEAAKEAEAESSPSASPGEQSTDVHEIKVGDCMNDQSVEEQVTELPIVPCEKPHDSEVFANGESASPEWPGEEALSTEADELCESKFADFVGISYDESSLTIGSYNPSKESWADGDRRIDCMIGDANGQVTGSLKGSAR</sequence>
<feature type="region of interest" description="Disordered" evidence="1">
    <location>
        <begin position="37"/>
        <end position="56"/>
    </location>
</feature>
<evidence type="ECO:0000313" key="4">
    <source>
        <dbReference type="EMBL" id="PSK98019.1"/>
    </source>
</evidence>
<evidence type="ECO:0000313" key="5">
    <source>
        <dbReference type="Proteomes" id="UP000240542"/>
    </source>
</evidence>
<organism evidence="4 5">
    <name type="scientific">Murinocardiopsis flavida</name>
    <dbReference type="NCBI Taxonomy" id="645275"/>
    <lineage>
        <taxon>Bacteria</taxon>
        <taxon>Bacillati</taxon>
        <taxon>Actinomycetota</taxon>
        <taxon>Actinomycetes</taxon>
        <taxon>Streptosporangiales</taxon>
        <taxon>Nocardiopsidaceae</taxon>
        <taxon>Murinocardiopsis</taxon>
    </lineage>
</organism>
<feature type="signal peptide" evidence="2">
    <location>
        <begin position="1"/>
        <end position="30"/>
    </location>
</feature>
<keyword evidence="2" id="KW-0732">Signal</keyword>
<comment type="caution">
    <text evidence="4">The sequence shown here is derived from an EMBL/GenBank/DDBJ whole genome shotgun (WGS) entry which is preliminary data.</text>
</comment>
<evidence type="ECO:0000259" key="3">
    <source>
        <dbReference type="Pfam" id="PF13845"/>
    </source>
</evidence>
<name>A0A2P8DLD3_9ACTN</name>
<gene>
    <name evidence="4" type="ORF">CLV63_10667</name>
</gene>
<proteinExistence type="predicted"/>